<protein>
    <recommendedName>
        <fullName evidence="1">Reverse transcriptase domain-containing protein</fullName>
    </recommendedName>
</protein>
<evidence type="ECO:0000313" key="2">
    <source>
        <dbReference type="EMBL" id="KAL3683079.1"/>
    </source>
</evidence>
<dbReference type="PANTHER" id="PTHR47027">
    <property type="entry name" value="REVERSE TRANSCRIPTASE DOMAIN-CONTAINING PROTEIN"/>
    <property type="match status" value="1"/>
</dbReference>
<dbReference type="PANTHER" id="PTHR47027:SF20">
    <property type="entry name" value="REVERSE TRANSCRIPTASE-LIKE PROTEIN WITH RNA-DIRECTED DNA POLYMERASE DOMAIN"/>
    <property type="match status" value="1"/>
</dbReference>
<name>A0ABD3GYZ3_9MARC</name>
<sequence length="287" mass="32847">MMNSARKIFPTRTVSERSWFDEECSRARAQVSGRPTGVEFREYRNLIRAKKRAFLRQHQKLLTEELKRDPRVFWSRLKGRKKKIDALPADILALYVQKLYFFPEAQAMAAPSGPVCVFTVEEVETEGCPLSPSLFGLVIDNLFWQSVDSDVGIQLGEAIIRMMLFADDVALLASSQEQMNRQIDILTRFCDATGMSVNLTKTRWMRIGKKAQETFFFKGVEIEECRIYKYLGVEFAANLSWTKCIKSRGAVSRDTKFKGESLLGKGRDLLAVEWVKWTSNRNTSLSG</sequence>
<feature type="domain" description="Reverse transcriptase" evidence="1">
    <location>
        <begin position="1"/>
        <end position="222"/>
    </location>
</feature>
<gene>
    <name evidence="2" type="ORF">R1sor_001101</name>
</gene>
<dbReference type="AlphaFoldDB" id="A0ABD3GYZ3"/>
<dbReference type="SUPFAM" id="SSF56672">
    <property type="entry name" value="DNA/RNA polymerases"/>
    <property type="match status" value="1"/>
</dbReference>
<dbReference type="InterPro" id="IPR000477">
    <property type="entry name" value="RT_dom"/>
</dbReference>
<evidence type="ECO:0000313" key="3">
    <source>
        <dbReference type="Proteomes" id="UP001633002"/>
    </source>
</evidence>
<keyword evidence="3" id="KW-1185">Reference proteome</keyword>
<dbReference type="EMBL" id="JBJQOH010000006">
    <property type="protein sequence ID" value="KAL3683079.1"/>
    <property type="molecule type" value="Genomic_DNA"/>
</dbReference>
<proteinExistence type="predicted"/>
<dbReference type="Pfam" id="PF00078">
    <property type="entry name" value="RVT_1"/>
    <property type="match status" value="1"/>
</dbReference>
<dbReference type="PROSITE" id="PS50878">
    <property type="entry name" value="RT_POL"/>
    <property type="match status" value="1"/>
</dbReference>
<dbReference type="InterPro" id="IPR043502">
    <property type="entry name" value="DNA/RNA_pol_sf"/>
</dbReference>
<evidence type="ECO:0000259" key="1">
    <source>
        <dbReference type="PROSITE" id="PS50878"/>
    </source>
</evidence>
<accession>A0ABD3GYZ3</accession>
<reference evidence="2 3" key="1">
    <citation type="submission" date="2024-09" db="EMBL/GenBank/DDBJ databases">
        <title>Chromosome-scale assembly of Riccia sorocarpa.</title>
        <authorList>
            <person name="Paukszto L."/>
        </authorList>
    </citation>
    <scope>NUCLEOTIDE SEQUENCE [LARGE SCALE GENOMIC DNA]</scope>
    <source>
        <strain evidence="2">LP-2024</strain>
        <tissue evidence="2">Aerial parts of the thallus</tissue>
    </source>
</reference>
<comment type="caution">
    <text evidence="2">The sequence shown here is derived from an EMBL/GenBank/DDBJ whole genome shotgun (WGS) entry which is preliminary data.</text>
</comment>
<dbReference type="Proteomes" id="UP001633002">
    <property type="component" value="Unassembled WGS sequence"/>
</dbReference>
<organism evidence="2 3">
    <name type="scientific">Riccia sorocarpa</name>
    <dbReference type="NCBI Taxonomy" id="122646"/>
    <lineage>
        <taxon>Eukaryota</taxon>
        <taxon>Viridiplantae</taxon>
        <taxon>Streptophyta</taxon>
        <taxon>Embryophyta</taxon>
        <taxon>Marchantiophyta</taxon>
        <taxon>Marchantiopsida</taxon>
        <taxon>Marchantiidae</taxon>
        <taxon>Marchantiales</taxon>
        <taxon>Ricciaceae</taxon>
        <taxon>Riccia</taxon>
    </lineage>
</organism>